<dbReference type="Gramene" id="TraesCAD_scaffold_015762_01G000200.1">
    <property type="protein sequence ID" value="TraesCAD_scaffold_015762_01G000200.1"/>
    <property type="gene ID" value="TraesCAD_scaffold_015762_01G000200"/>
</dbReference>
<evidence type="ECO:0000313" key="3">
    <source>
        <dbReference type="Proteomes" id="UP000019116"/>
    </source>
</evidence>
<name>A0A3B5YTH8_WHEAT</name>
<dbReference type="Gramene" id="TraesCS1B02G086700.1">
    <property type="protein sequence ID" value="TraesCS1B02G086700.1"/>
    <property type="gene ID" value="TraesCS1B02G086700"/>
</dbReference>
<organism evidence="2">
    <name type="scientific">Triticum aestivum</name>
    <name type="common">Wheat</name>
    <dbReference type="NCBI Taxonomy" id="4565"/>
    <lineage>
        <taxon>Eukaryota</taxon>
        <taxon>Viridiplantae</taxon>
        <taxon>Streptophyta</taxon>
        <taxon>Embryophyta</taxon>
        <taxon>Tracheophyta</taxon>
        <taxon>Spermatophyta</taxon>
        <taxon>Magnoliopsida</taxon>
        <taxon>Liliopsida</taxon>
        <taxon>Poales</taxon>
        <taxon>Poaceae</taxon>
        <taxon>BOP clade</taxon>
        <taxon>Pooideae</taxon>
        <taxon>Triticodae</taxon>
        <taxon>Triticeae</taxon>
        <taxon>Triticinae</taxon>
        <taxon>Triticum</taxon>
    </lineage>
</organism>
<dbReference type="Gramene" id="TraesARI1B03G00218320.1">
    <property type="protein sequence ID" value="TraesARI1B03G00218320.1"/>
    <property type="gene ID" value="TraesARI1B03G00218320"/>
</dbReference>
<dbReference type="PANTHER" id="PTHR31065">
    <property type="entry name" value="PLATZ TRANSCRIPTION FACTOR FAMILY PROTEIN"/>
    <property type="match status" value="1"/>
</dbReference>
<dbReference type="EnsemblPlants" id="TraesCS1B02G086700.1">
    <property type="protein sequence ID" value="TraesCS1B02G086700.1"/>
    <property type="gene ID" value="TraesCS1B02G086700"/>
</dbReference>
<dbReference type="Gramene" id="TraesROB_scaffold_069732_01G000200.1">
    <property type="protein sequence ID" value="TraesROB_scaffold_069732_01G000200.1"/>
    <property type="gene ID" value="TraesROB_scaffold_069732_01G000200"/>
</dbReference>
<dbReference type="SUPFAM" id="SSF57845">
    <property type="entry name" value="B-box zinc-binding domain"/>
    <property type="match status" value="1"/>
</dbReference>
<dbReference type="PANTHER" id="PTHR31065:SF55">
    <property type="entry name" value="B BOX-TYPE DOMAIN-CONTAINING PROTEIN"/>
    <property type="match status" value="1"/>
</dbReference>
<dbReference type="Gramene" id="TraesNOR1B03G00218150.1">
    <property type="protein sequence ID" value="TraesNOR1B03G00218150.1"/>
    <property type="gene ID" value="TraesNOR1B03G00218150"/>
</dbReference>
<dbReference type="Gramene" id="TraesWEE_scaffold_003442_01G000300.1">
    <property type="protein sequence ID" value="TraesWEE_scaffold_003442_01G000300.1"/>
    <property type="gene ID" value="TraesWEE_scaffold_003442_01G000300"/>
</dbReference>
<keyword evidence="3" id="KW-1185">Reference proteome</keyword>
<accession>A0A3B5YTH8</accession>
<reference evidence="2" key="2">
    <citation type="submission" date="2018-10" db="UniProtKB">
        <authorList>
            <consortium name="EnsemblPlants"/>
        </authorList>
    </citation>
    <scope>IDENTIFICATION</scope>
</reference>
<dbReference type="RefSeq" id="XP_044365124.1">
    <property type="nucleotide sequence ID" value="XM_044509189.1"/>
</dbReference>
<feature type="region of interest" description="Disordered" evidence="1">
    <location>
        <begin position="1"/>
        <end position="74"/>
    </location>
</feature>
<feature type="compositionally biased region" description="Basic and acidic residues" evidence="1">
    <location>
        <begin position="1"/>
        <end position="21"/>
    </location>
</feature>
<dbReference type="Gramene" id="TraesCS1B03G0222500.1">
    <property type="protein sequence ID" value="TraesCS1B03G0222500.1.CDS"/>
    <property type="gene ID" value="TraesCS1B03G0222500"/>
</dbReference>
<feature type="region of interest" description="Disordered" evidence="1">
    <location>
        <begin position="214"/>
        <end position="257"/>
    </location>
</feature>
<evidence type="ECO:0000256" key="1">
    <source>
        <dbReference type="SAM" id="MobiDB-lite"/>
    </source>
</evidence>
<dbReference type="Pfam" id="PF04640">
    <property type="entry name" value="PLATZ"/>
    <property type="match status" value="1"/>
</dbReference>
<dbReference type="Gramene" id="TraesPARA_EIv1.0_0125220.1">
    <property type="protein sequence ID" value="TraesPARA_EIv1.0_0125220.1.CDS"/>
    <property type="gene ID" value="TraesPARA_EIv1.0_0125220"/>
</dbReference>
<dbReference type="Gramene" id="TraesSTA1B03G00213650.1">
    <property type="protein sequence ID" value="TraesSTA1B03G00213650.1"/>
    <property type="gene ID" value="TraesSTA1B03G00213650"/>
</dbReference>
<dbReference type="OrthoDB" id="661835at2759"/>
<gene>
    <name evidence="2" type="primary">LOC123087232</name>
</gene>
<evidence type="ECO:0000313" key="2">
    <source>
        <dbReference type="EnsemblPlants" id="TraesCS1B02G086700.1"/>
    </source>
</evidence>
<proteinExistence type="predicted"/>
<evidence type="ECO:0008006" key="4">
    <source>
        <dbReference type="Google" id="ProtNLM"/>
    </source>
</evidence>
<sequence>MAIDHDSPCKELLPKDRRSMDDDGAEPEEEEELEEVEEDEEVAEVEEEEAEEDEKSAEEVEEQEQVASADGERWPRWLRPMMSARFYTPCKTHPDSRRGGVRTMFCLDCAAVAGALCSLCADHGHRGHHVIRVRRSTYSSVLIVSDVQGLLDVDGVQTYVINGARVVFLRERGPQQRHARSAWSFVNQCGCGRGLLEAFRFCSLSCKFPGCRHDRSASSPSSPPRNAADQTSTPPPPPPAHRRKGIPHRAPFGNLVV</sequence>
<protein>
    <recommendedName>
        <fullName evidence="4">B box-type domain-containing protein</fullName>
    </recommendedName>
</protein>
<dbReference type="Gramene" id="TraesLDM1B03G00215030.1">
    <property type="protein sequence ID" value="TraesLDM1B03G00215030.1"/>
    <property type="gene ID" value="TraesLDM1B03G00215030"/>
</dbReference>
<dbReference type="GeneID" id="123087232"/>
<dbReference type="Gramene" id="TraesLAC1B03G00218630.1">
    <property type="protein sequence ID" value="TraesLAC1B03G00218630.1"/>
    <property type="gene ID" value="TraesLAC1B03G00218630"/>
</dbReference>
<dbReference type="AlphaFoldDB" id="A0A3B5YTH8"/>
<dbReference type="Gramene" id="TraesJUL1B03G00212590.1">
    <property type="protein sequence ID" value="TraesJUL1B03G00212590.1"/>
    <property type="gene ID" value="TraesJUL1B03G00212590"/>
</dbReference>
<dbReference type="Gramene" id="TraesMAC1B03G00217080.1">
    <property type="protein sequence ID" value="TraesMAC1B03G00217080.1"/>
    <property type="gene ID" value="TraesMAC1B03G00217080"/>
</dbReference>
<dbReference type="Gramene" id="TraesJAG1B03G00214750.1">
    <property type="protein sequence ID" value="TraesJAG1B03G00214750.1"/>
    <property type="gene ID" value="TraesJAG1B03G00214750"/>
</dbReference>
<dbReference type="OMA" id="TACEAHP"/>
<feature type="compositionally biased region" description="Low complexity" evidence="1">
    <location>
        <begin position="217"/>
        <end position="228"/>
    </location>
</feature>
<dbReference type="Gramene" id="TraesSYM1B03G00219840.1">
    <property type="protein sequence ID" value="TraesSYM1B03G00219840.1"/>
    <property type="gene ID" value="TraesSYM1B03G00219840"/>
</dbReference>
<dbReference type="Gramene" id="TraesRN1B0100209800.1">
    <property type="protein sequence ID" value="TraesRN1B0100209800.1"/>
    <property type="gene ID" value="TraesRN1B0100209800"/>
</dbReference>
<dbReference type="InterPro" id="IPR006734">
    <property type="entry name" value="PLATZ"/>
</dbReference>
<reference evidence="2" key="1">
    <citation type="submission" date="2018-08" db="EMBL/GenBank/DDBJ databases">
        <authorList>
            <person name="Rossello M."/>
        </authorList>
    </citation>
    <scope>NUCLEOTIDE SEQUENCE [LARGE SCALE GENOMIC DNA]</scope>
    <source>
        <strain evidence="2">cv. Chinese Spring</strain>
    </source>
</reference>
<feature type="compositionally biased region" description="Acidic residues" evidence="1">
    <location>
        <begin position="22"/>
        <end position="64"/>
    </location>
</feature>
<dbReference type="Gramene" id="TraesCLE_scaffold_016165_01G000200.1">
    <property type="protein sequence ID" value="TraesCLE_scaffold_016165_01G000200.1"/>
    <property type="gene ID" value="TraesCLE_scaffold_016165_01G000200"/>
</dbReference>
<dbReference type="Proteomes" id="UP000019116">
    <property type="component" value="Chromosome 1B"/>
</dbReference>